<evidence type="ECO:0000313" key="8">
    <source>
        <dbReference type="EMBL" id="PPU81590.1"/>
    </source>
</evidence>
<dbReference type="PROSITE" id="PS00211">
    <property type="entry name" value="ABC_TRANSPORTER_1"/>
    <property type="match status" value="1"/>
</dbReference>
<keyword evidence="3" id="KW-0201">Cytochrome c-type biogenesis</keyword>
<dbReference type="InterPro" id="IPR017871">
    <property type="entry name" value="ABC_transporter-like_CS"/>
</dbReference>
<keyword evidence="2" id="KW-0547">Nucleotide-binding</keyword>
<dbReference type="Pfam" id="PF00005">
    <property type="entry name" value="ABC_tran"/>
    <property type="match status" value="1"/>
</dbReference>
<evidence type="ECO:0000256" key="3">
    <source>
        <dbReference type="ARBA" id="ARBA00022748"/>
    </source>
</evidence>
<evidence type="ECO:0000256" key="6">
    <source>
        <dbReference type="ARBA" id="ARBA00023136"/>
    </source>
</evidence>
<proteinExistence type="predicted"/>
<dbReference type="NCBIfam" id="TIGR01189">
    <property type="entry name" value="ccmA"/>
    <property type="match status" value="1"/>
</dbReference>
<organism evidence="8 9">
    <name type="scientific">Xanthomonas sacchari</name>
    <dbReference type="NCBI Taxonomy" id="56458"/>
    <lineage>
        <taxon>Bacteria</taxon>
        <taxon>Pseudomonadati</taxon>
        <taxon>Pseudomonadota</taxon>
        <taxon>Gammaproteobacteria</taxon>
        <taxon>Lysobacterales</taxon>
        <taxon>Lysobacteraceae</taxon>
        <taxon>Xanthomonas</taxon>
    </lineage>
</organism>
<dbReference type="OrthoDB" id="9800654at2"/>
<dbReference type="GO" id="GO:0017004">
    <property type="term" value="P:cytochrome complex assembly"/>
    <property type="evidence" value="ECO:0007669"/>
    <property type="project" value="UniProtKB-KW"/>
</dbReference>
<keyword evidence="6" id="KW-0472">Membrane</keyword>
<evidence type="ECO:0000256" key="2">
    <source>
        <dbReference type="ARBA" id="ARBA00022741"/>
    </source>
</evidence>
<feature type="domain" description="ABC transporter" evidence="7">
    <location>
        <begin position="12"/>
        <end position="215"/>
    </location>
</feature>
<evidence type="ECO:0000256" key="4">
    <source>
        <dbReference type="ARBA" id="ARBA00022840"/>
    </source>
</evidence>
<dbReference type="Gene3D" id="3.40.50.300">
    <property type="entry name" value="P-loop containing nucleotide triphosphate hydrolases"/>
    <property type="match status" value="1"/>
</dbReference>
<dbReference type="GO" id="GO:0005524">
    <property type="term" value="F:ATP binding"/>
    <property type="evidence" value="ECO:0007669"/>
    <property type="project" value="UniProtKB-KW"/>
</dbReference>
<evidence type="ECO:0000313" key="9">
    <source>
        <dbReference type="Proteomes" id="UP000247346"/>
    </source>
</evidence>
<dbReference type="PANTHER" id="PTHR43499:SF1">
    <property type="entry name" value="ABC TRANSPORTER I FAMILY MEMBER 1"/>
    <property type="match status" value="1"/>
</dbReference>
<accession>A0A2P5Z239</accession>
<dbReference type="InterPro" id="IPR003439">
    <property type="entry name" value="ABC_transporter-like_ATP-bd"/>
</dbReference>
<dbReference type="GO" id="GO:0022857">
    <property type="term" value="F:transmembrane transporter activity"/>
    <property type="evidence" value="ECO:0007669"/>
    <property type="project" value="InterPro"/>
</dbReference>
<dbReference type="InterPro" id="IPR005895">
    <property type="entry name" value="ABC_transptr_haem_export_CcmA"/>
</dbReference>
<keyword evidence="4 8" id="KW-0067">ATP-binding</keyword>
<evidence type="ECO:0000259" key="7">
    <source>
        <dbReference type="PROSITE" id="PS50893"/>
    </source>
</evidence>
<dbReference type="PROSITE" id="PS50893">
    <property type="entry name" value="ABC_TRANSPORTER_2"/>
    <property type="match status" value="1"/>
</dbReference>
<dbReference type="RefSeq" id="WP_010343781.1">
    <property type="nucleotide sequence ID" value="NZ_CP121698.1"/>
</dbReference>
<dbReference type="SMART" id="SM00382">
    <property type="entry name" value="AAA"/>
    <property type="match status" value="1"/>
</dbReference>
<comment type="caution">
    <text evidence="8">The sequence shown here is derived from an EMBL/GenBank/DDBJ whole genome shotgun (WGS) entry which is preliminary data.</text>
</comment>
<evidence type="ECO:0000256" key="1">
    <source>
        <dbReference type="ARBA" id="ARBA00022448"/>
    </source>
</evidence>
<dbReference type="GO" id="GO:0016887">
    <property type="term" value="F:ATP hydrolysis activity"/>
    <property type="evidence" value="ECO:0007669"/>
    <property type="project" value="InterPro"/>
</dbReference>
<dbReference type="Proteomes" id="UP000247346">
    <property type="component" value="Unassembled WGS sequence"/>
</dbReference>
<dbReference type="AlphaFoldDB" id="A0A2P5Z239"/>
<name>A0A2P5Z239_9XANT</name>
<reference evidence="8 9" key="1">
    <citation type="submission" date="2016-08" db="EMBL/GenBank/DDBJ databases">
        <authorList>
            <person name="Seilhamer J.J."/>
        </authorList>
    </citation>
    <scope>NUCLEOTIDE SEQUENCE [LARGE SCALE GENOMIC DNA]</scope>
    <source>
        <strain evidence="8 9">CFBP4641</strain>
    </source>
</reference>
<dbReference type="InterPro" id="IPR003593">
    <property type="entry name" value="AAA+_ATPase"/>
</dbReference>
<protein>
    <submittedName>
        <fullName evidence="8">Heme ABC exporter ATP-binding protein CcmA</fullName>
    </submittedName>
</protein>
<sequence length="215" mass="22917">MTDPLYTPPPLLAAHGLTFARDDAAVFGPLDFHLDAGEALLVQGDNGAGKTTLLRVLVGLLRAEAGRIEIDGHPVRRGDRARFMAYLGHLGALKADLSTLENLHYLCGLQGRRAKQMPGSALAIVGLAGYEDTLVRQLSAGQKKRLALARMWLSPAPLWLLDEPYANLDLDGITLVNRMIAAHLRSGGAALVTTHGAYAAPPVRTRMLTLSGVAA</sequence>
<keyword evidence="1" id="KW-0813">Transport</keyword>
<dbReference type="SUPFAM" id="SSF52540">
    <property type="entry name" value="P-loop containing nucleoside triphosphate hydrolases"/>
    <property type="match status" value="1"/>
</dbReference>
<dbReference type="EMBL" id="MDEK01000012">
    <property type="protein sequence ID" value="PPU81590.1"/>
    <property type="molecule type" value="Genomic_DNA"/>
</dbReference>
<keyword evidence="5" id="KW-1278">Translocase</keyword>
<dbReference type="InterPro" id="IPR027417">
    <property type="entry name" value="P-loop_NTPase"/>
</dbReference>
<dbReference type="PANTHER" id="PTHR43499">
    <property type="entry name" value="ABC TRANSPORTER I FAMILY MEMBER 1"/>
    <property type="match status" value="1"/>
</dbReference>
<evidence type="ECO:0000256" key="5">
    <source>
        <dbReference type="ARBA" id="ARBA00022967"/>
    </source>
</evidence>
<dbReference type="NCBIfam" id="NF010061">
    <property type="entry name" value="PRK13538.1"/>
    <property type="match status" value="1"/>
</dbReference>
<gene>
    <name evidence="8" type="primary">ccmA</name>
    <name evidence="8" type="ORF">XsacCFBP4641_13515</name>
</gene>